<dbReference type="Gene3D" id="1.20.1250.20">
    <property type="entry name" value="MFS general substrate transporter like domains"/>
    <property type="match status" value="1"/>
</dbReference>
<reference evidence="2 3" key="1">
    <citation type="submission" date="2018-06" db="EMBL/GenBank/DDBJ databases">
        <authorList>
            <consortium name="Pathogen Informatics"/>
            <person name="Doyle S."/>
        </authorList>
    </citation>
    <scope>NUCLEOTIDE SEQUENCE [LARGE SCALE GENOMIC DNA]</scope>
    <source>
        <strain evidence="2 3">NCTC10702</strain>
    </source>
</reference>
<evidence type="ECO:0000313" key="3">
    <source>
        <dbReference type="Proteomes" id="UP000254116"/>
    </source>
</evidence>
<dbReference type="AlphaFoldDB" id="A0A380ENV2"/>
<evidence type="ECO:0000256" key="1">
    <source>
        <dbReference type="SAM" id="Phobius"/>
    </source>
</evidence>
<evidence type="ECO:0000313" key="2">
    <source>
        <dbReference type="EMBL" id="SUL37559.1"/>
    </source>
</evidence>
<keyword evidence="1" id="KW-0812">Transmembrane</keyword>
<accession>A0A380ENV2</accession>
<dbReference type="PANTHER" id="PTHR23531">
    <property type="entry name" value="QUINOLENE RESISTANCE PROTEIN NORA"/>
    <property type="match status" value="1"/>
</dbReference>
<dbReference type="SUPFAM" id="SSF103473">
    <property type="entry name" value="MFS general substrate transporter"/>
    <property type="match status" value="1"/>
</dbReference>
<organism evidence="2 3">
    <name type="scientific">Staphylococcus aureus</name>
    <dbReference type="NCBI Taxonomy" id="1280"/>
    <lineage>
        <taxon>Bacteria</taxon>
        <taxon>Bacillati</taxon>
        <taxon>Bacillota</taxon>
        <taxon>Bacilli</taxon>
        <taxon>Bacillales</taxon>
        <taxon>Staphylococcaceae</taxon>
        <taxon>Staphylococcus</taxon>
    </lineage>
</organism>
<dbReference type="InterPro" id="IPR036259">
    <property type="entry name" value="MFS_trans_sf"/>
</dbReference>
<dbReference type="InterPro" id="IPR052714">
    <property type="entry name" value="MFS_Exporter"/>
</dbReference>
<keyword evidence="1" id="KW-0472">Membrane</keyword>
<dbReference type="PANTHER" id="PTHR23531:SF1">
    <property type="entry name" value="QUINOLENE RESISTANCE PROTEIN NORA"/>
    <property type="match status" value="1"/>
</dbReference>
<dbReference type="Proteomes" id="UP000254116">
    <property type="component" value="Unassembled WGS sequence"/>
</dbReference>
<protein>
    <submittedName>
        <fullName evidence="2">Major facilitator family transporter</fullName>
    </submittedName>
</protein>
<proteinExistence type="predicted"/>
<dbReference type="EMBL" id="UHBY01000003">
    <property type="protein sequence ID" value="SUL37559.1"/>
    <property type="molecule type" value="Genomic_DNA"/>
</dbReference>
<gene>
    <name evidence="2" type="ORF">NCTC10702_03571</name>
</gene>
<keyword evidence="1" id="KW-1133">Transmembrane helix</keyword>
<sequence>MQSIAIKVSPPIKYGIATSTFYVGLDAGVGFGPSFLGLFTHMFSYSEIFGFMAALAIITMLVYFLIHGRHVTRNAMN</sequence>
<feature type="transmembrane region" description="Helical" evidence="1">
    <location>
        <begin position="21"/>
        <end position="42"/>
    </location>
</feature>
<feature type="transmembrane region" description="Helical" evidence="1">
    <location>
        <begin position="48"/>
        <end position="66"/>
    </location>
</feature>
<name>A0A380ENV2_STAAU</name>